<evidence type="ECO:0000313" key="2">
    <source>
        <dbReference type="Proteomes" id="UP000262723"/>
    </source>
</evidence>
<organism evidence="1 2">
    <name type="scientific">Klebsiella phage NJS2</name>
    <dbReference type="NCBI Taxonomy" id="2301688"/>
    <lineage>
        <taxon>Viruses</taxon>
        <taxon>Duplodnaviria</taxon>
        <taxon>Heunggongvirae</taxon>
        <taxon>Uroviricota</taxon>
        <taxon>Caudoviricetes</taxon>
        <taxon>Drexlerviridae</taxon>
        <taxon>Webervirus</taxon>
        <taxon>Webervirus NJS2</taxon>
        <taxon>Klebsiella virus NJS2</taxon>
    </lineage>
</organism>
<proteinExistence type="predicted"/>
<gene>
    <name evidence="1" type="ORF">NJS2_049</name>
</gene>
<dbReference type="EMBL" id="MH633485">
    <property type="protein sequence ID" value="AXQ68023.1"/>
    <property type="molecule type" value="Genomic_DNA"/>
</dbReference>
<name>A0A385E886_9CAUD</name>
<sequence>MASGLLIDLNDGNPVMQITAGMRCPSFCNLVSNTWDEKIVNIDGYVPGSQIVVIPRDPVSIQNRGTNLVPTIGMQSGYSQNGSQLTFSTWWSDNWGRDRLYDLTICQILPSSTGQGLFIADSTDFTAIPDSTRAGFCVWAGTITFTGQWRTPDTGYDRNKYMVFARWSADGVTVEYDGNNIYARNETNGEEGDATVTMRVAIFASGVAPQAGTGLNFFNAAGQCTFSTVRRPFIFRNRFYNPSWDYQDIGEGMILLGRYGFRSRVSGDRCRAKFAGLMMSGNSVRCASGITKSNWTSRYSVVQDRLVGMSVPIIENMY</sequence>
<accession>A0A385E886</accession>
<keyword evidence="2" id="KW-1185">Reference proteome</keyword>
<dbReference type="Pfam" id="PF20051">
    <property type="entry name" value="DUF6453"/>
    <property type="match status" value="1"/>
</dbReference>
<evidence type="ECO:0000313" key="1">
    <source>
        <dbReference type="EMBL" id="AXQ68023.1"/>
    </source>
</evidence>
<dbReference type="InterPro" id="IPR045604">
    <property type="entry name" value="DUF6453"/>
</dbReference>
<dbReference type="Proteomes" id="UP000262723">
    <property type="component" value="Segment"/>
</dbReference>
<protein>
    <submittedName>
        <fullName evidence="1">Uncharacterized protein</fullName>
    </submittedName>
</protein>
<reference evidence="2" key="1">
    <citation type="submission" date="2018-07" db="EMBL/GenBank/DDBJ databases">
        <authorList>
            <person name="Hao G.H."/>
            <person name="Wang H."/>
            <person name="Zhu J."/>
        </authorList>
    </citation>
    <scope>NUCLEOTIDE SEQUENCE [LARGE SCALE GENOMIC DNA]</scope>
</reference>